<dbReference type="PANTHER" id="PTHR30055">
    <property type="entry name" value="HTH-TYPE TRANSCRIPTIONAL REGULATOR RUTR"/>
    <property type="match status" value="1"/>
</dbReference>
<evidence type="ECO:0000256" key="3">
    <source>
        <dbReference type="ARBA" id="ARBA00023163"/>
    </source>
</evidence>
<feature type="domain" description="HTH tetR-type" evidence="5">
    <location>
        <begin position="23"/>
        <end position="83"/>
    </location>
</feature>
<dbReference type="PROSITE" id="PS50977">
    <property type="entry name" value="HTH_TETR_2"/>
    <property type="match status" value="1"/>
</dbReference>
<name>A0A8J3IY11_9CHLR</name>
<evidence type="ECO:0000256" key="1">
    <source>
        <dbReference type="ARBA" id="ARBA00023015"/>
    </source>
</evidence>
<dbReference type="RefSeq" id="WP_220210613.1">
    <property type="nucleotide sequence ID" value="NZ_BNJK01000002.1"/>
</dbReference>
<sequence>METMLPEQNNIATHQEVRAYGRELLRRNVIEAASRLLREEGPEALTVRHVAQTLDCSTKIIYTMFKGKDGLADALYLEGCAGLAHTIAQVPKAATPTAYLRAVAWAYWTFALARPSFYLVMFCGAIPHYQPSATSLHTTATAFEVVIETLQRYQQEQALSANDNLALLTRTFWATLHGVVSLHLLGHFSSEEEAKTVFERALEAMIPSLFPRP</sequence>
<evidence type="ECO:0000313" key="7">
    <source>
        <dbReference type="Proteomes" id="UP000597444"/>
    </source>
</evidence>
<dbReference type="GO" id="GO:0000976">
    <property type="term" value="F:transcription cis-regulatory region binding"/>
    <property type="evidence" value="ECO:0007669"/>
    <property type="project" value="TreeGrafter"/>
</dbReference>
<evidence type="ECO:0000259" key="5">
    <source>
        <dbReference type="PROSITE" id="PS50977"/>
    </source>
</evidence>
<keyword evidence="2 4" id="KW-0238">DNA-binding</keyword>
<dbReference type="InterPro" id="IPR036271">
    <property type="entry name" value="Tet_transcr_reg_TetR-rel_C_sf"/>
</dbReference>
<keyword evidence="3" id="KW-0804">Transcription</keyword>
<dbReference type="InterPro" id="IPR001647">
    <property type="entry name" value="HTH_TetR"/>
</dbReference>
<comment type="caution">
    <text evidence="6">The sequence shown here is derived from an EMBL/GenBank/DDBJ whole genome shotgun (WGS) entry which is preliminary data.</text>
</comment>
<dbReference type="Gene3D" id="1.10.357.10">
    <property type="entry name" value="Tetracycline Repressor, domain 2"/>
    <property type="match status" value="1"/>
</dbReference>
<evidence type="ECO:0000256" key="4">
    <source>
        <dbReference type="PROSITE-ProRule" id="PRU00335"/>
    </source>
</evidence>
<evidence type="ECO:0000313" key="6">
    <source>
        <dbReference type="EMBL" id="GHP00010.1"/>
    </source>
</evidence>
<dbReference type="InterPro" id="IPR050109">
    <property type="entry name" value="HTH-type_TetR-like_transc_reg"/>
</dbReference>
<accession>A0A8J3IY11</accession>
<keyword evidence="1" id="KW-0805">Transcription regulation</keyword>
<dbReference type="AlphaFoldDB" id="A0A8J3IY11"/>
<keyword evidence="7" id="KW-1185">Reference proteome</keyword>
<dbReference type="Proteomes" id="UP000597444">
    <property type="component" value="Unassembled WGS sequence"/>
</dbReference>
<dbReference type="GO" id="GO:0003700">
    <property type="term" value="F:DNA-binding transcription factor activity"/>
    <property type="evidence" value="ECO:0007669"/>
    <property type="project" value="TreeGrafter"/>
</dbReference>
<dbReference type="Pfam" id="PF00440">
    <property type="entry name" value="TetR_N"/>
    <property type="match status" value="1"/>
</dbReference>
<protein>
    <recommendedName>
        <fullName evidence="5">HTH tetR-type domain-containing protein</fullName>
    </recommendedName>
</protein>
<proteinExistence type="predicted"/>
<dbReference type="InterPro" id="IPR025996">
    <property type="entry name" value="MT1864/Rv1816-like_C"/>
</dbReference>
<dbReference type="PANTHER" id="PTHR30055:SF234">
    <property type="entry name" value="HTH-TYPE TRANSCRIPTIONAL REGULATOR BETI"/>
    <property type="match status" value="1"/>
</dbReference>
<organism evidence="6 7">
    <name type="scientific">Reticulibacter mediterranei</name>
    <dbReference type="NCBI Taxonomy" id="2778369"/>
    <lineage>
        <taxon>Bacteria</taxon>
        <taxon>Bacillati</taxon>
        <taxon>Chloroflexota</taxon>
        <taxon>Ktedonobacteria</taxon>
        <taxon>Ktedonobacterales</taxon>
        <taxon>Reticulibacteraceae</taxon>
        <taxon>Reticulibacter</taxon>
    </lineage>
</organism>
<gene>
    <name evidence="6" type="ORF">KSF_100570</name>
</gene>
<dbReference type="InterPro" id="IPR009057">
    <property type="entry name" value="Homeodomain-like_sf"/>
</dbReference>
<dbReference type="SUPFAM" id="SSF46689">
    <property type="entry name" value="Homeodomain-like"/>
    <property type="match status" value="1"/>
</dbReference>
<dbReference type="SUPFAM" id="SSF48498">
    <property type="entry name" value="Tetracyclin repressor-like, C-terminal domain"/>
    <property type="match status" value="1"/>
</dbReference>
<feature type="DNA-binding region" description="H-T-H motif" evidence="4">
    <location>
        <begin position="46"/>
        <end position="65"/>
    </location>
</feature>
<dbReference type="Pfam" id="PF13305">
    <property type="entry name" value="TetR_C_33"/>
    <property type="match status" value="1"/>
</dbReference>
<reference evidence="6" key="1">
    <citation type="submission" date="2020-10" db="EMBL/GenBank/DDBJ databases">
        <title>Taxonomic study of unclassified bacteria belonging to the class Ktedonobacteria.</title>
        <authorList>
            <person name="Yabe S."/>
            <person name="Wang C.M."/>
            <person name="Zheng Y."/>
            <person name="Sakai Y."/>
            <person name="Cavaletti L."/>
            <person name="Monciardini P."/>
            <person name="Donadio S."/>
        </authorList>
    </citation>
    <scope>NUCLEOTIDE SEQUENCE</scope>
    <source>
        <strain evidence="6">ID150040</strain>
    </source>
</reference>
<dbReference type="EMBL" id="BNJK01000002">
    <property type="protein sequence ID" value="GHP00010.1"/>
    <property type="molecule type" value="Genomic_DNA"/>
</dbReference>
<evidence type="ECO:0000256" key="2">
    <source>
        <dbReference type="ARBA" id="ARBA00023125"/>
    </source>
</evidence>